<keyword evidence="2" id="KW-1185">Reference proteome</keyword>
<dbReference type="KEGG" id="ccot:CCAX7_61010"/>
<proteinExistence type="predicted"/>
<dbReference type="AlphaFoldDB" id="A0A402CW58"/>
<reference evidence="1 2" key="1">
    <citation type="journal article" date="2019" name="Int. J. Syst. Evol. Microbiol.">
        <title>Capsulimonas corticalis gen. nov., sp. nov., an aerobic capsulated bacterium, of a novel bacterial order, Capsulimonadales ord. nov., of the class Armatimonadia of the phylum Armatimonadetes.</title>
        <authorList>
            <person name="Li J."/>
            <person name="Kudo C."/>
            <person name="Tonouchi A."/>
        </authorList>
    </citation>
    <scope>NUCLEOTIDE SEQUENCE [LARGE SCALE GENOMIC DNA]</scope>
    <source>
        <strain evidence="1 2">AX-7</strain>
    </source>
</reference>
<protein>
    <submittedName>
        <fullName evidence="1">Uncharacterized protein</fullName>
    </submittedName>
</protein>
<sequence>MTCVAGSLLALAAAQPGFAQTGKSGVTMAGDPRYLPEQYFTITSALHVDMMNNSGTLPLHKGTCNGQTVWYVITDVSDAGAARDLGVNFAPPIANLLDSPGQVQTVTTSSLPLGRTGVEFAGQPDFSPMRRLLPSEKGFPPLGASPGSMGDIHYSSFVKIGNGRVVYNAPIVATGDGPFDVKTHKNTQDRVTAIDTDKMTVDLLFVRGFADGEPVLYLSFDDSDAGSSVIERANFAPGLNTSPSPNGGKDPSMSARAALFTFVNGQTHKASPPAQGLNHVIIDGHNDEDASLDNSGLMESLRMGGDARNVLENFPTLSDPKMRAQYTPLWDVHVGEWSPQAVARELNVAQMDANQVRHLAKKGWVTAPGGSPLGSANIVVNCPALAFTDQKPLAPQAPKPKNIP</sequence>
<gene>
    <name evidence="1" type="ORF">CCAX7_61010</name>
</gene>
<evidence type="ECO:0000313" key="2">
    <source>
        <dbReference type="Proteomes" id="UP000287394"/>
    </source>
</evidence>
<name>A0A402CW58_9BACT</name>
<dbReference type="EMBL" id="AP025739">
    <property type="protein sequence ID" value="BDI34050.1"/>
    <property type="molecule type" value="Genomic_DNA"/>
</dbReference>
<evidence type="ECO:0000313" key="1">
    <source>
        <dbReference type="EMBL" id="BDI34050.1"/>
    </source>
</evidence>
<organism evidence="1 2">
    <name type="scientific">Capsulimonas corticalis</name>
    <dbReference type="NCBI Taxonomy" id="2219043"/>
    <lineage>
        <taxon>Bacteria</taxon>
        <taxon>Bacillati</taxon>
        <taxon>Armatimonadota</taxon>
        <taxon>Armatimonadia</taxon>
        <taxon>Capsulimonadales</taxon>
        <taxon>Capsulimonadaceae</taxon>
        <taxon>Capsulimonas</taxon>
    </lineage>
</organism>
<accession>A0A402CW58</accession>
<dbReference type="Proteomes" id="UP000287394">
    <property type="component" value="Chromosome"/>
</dbReference>